<dbReference type="Proteomes" id="UP000654075">
    <property type="component" value="Unassembled WGS sequence"/>
</dbReference>
<keyword evidence="4" id="KW-1185">Reference proteome</keyword>
<reference evidence="3" key="1">
    <citation type="submission" date="2021-02" db="EMBL/GenBank/DDBJ databases">
        <authorList>
            <person name="Dougan E. K."/>
            <person name="Rhodes N."/>
            <person name="Thang M."/>
            <person name="Chan C."/>
        </authorList>
    </citation>
    <scope>NUCLEOTIDE SEQUENCE</scope>
</reference>
<dbReference type="EMBL" id="CAJNNV010003886">
    <property type="protein sequence ID" value="CAE8589798.1"/>
    <property type="molecule type" value="Genomic_DNA"/>
</dbReference>
<keyword evidence="2" id="KW-0812">Transmembrane</keyword>
<evidence type="ECO:0000313" key="3">
    <source>
        <dbReference type="EMBL" id="CAE8589798.1"/>
    </source>
</evidence>
<evidence type="ECO:0000313" key="4">
    <source>
        <dbReference type="Proteomes" id="UP000654075"/>
    </source>
</evidence>
<name>A0A813DVQ4_POLGL</name>
<proteinExistence type="predicted"/>
<feature type="transmembrane region" description="Helical" evidence="2">
    <location>
        <begin position="6"/>
        <end position="24"/>
    </location>
</feature>
<keyword evidence="2" id="KW-0472">Membrane</keyword>
<accession>A0A813DVQ4</accession>
<feature type="compositionally biased region" description="Gly residues" evidence="1">
    <location>
        <begin position="83"/>
        <end position="94"/>
    </location>
</feature>
<gene>
    <name evidence="3" type="ORF">PGLA1383_LOCUS8529</name>
</gene>
<dbReference type="OrthoDB" id="441391at2759"/>
<keyword evidence="2" id="KW-1133">Transmembrane helix</keyword>
<evidence type="ECO:0000256" key="2">
    <source>
        <dbReference type="SAM" id="Phobius"/>
    </source>
</evidence>
<protein>
    <submittedName>
        <fullName evidence="3">Uncharacterized protein</fullName>
    </submittedName>
</protein>
<evidence type="ECO:0000256" key="1">
    <source>
        <dbReference type="SAM" id="MobiDB-lite"/>
    </source>
</evidence>
<feature type="region of interest" description="Disordered" evidence="1">
    <location>
        <begin position="74"/>
        <end position="105"/>
    </location>
</feature>
<comment type="caution">
    <text evidence="3">The sequence shown here is derived from an EMBL/GenBank/DDBJ whole genome shotgun (WGS) entry which is preliminary data.</text>
</comment>
<organism evidence="3 4">
    <name type="scientific">Polarella glacialis</name>
    <name type="common">Dinoflagellate</name>
    <dbReference type="NCBI Taxonomy" id="89957"/>
    <lineage>
        <taxon>Eukaryota</taxon>
        <taxon>Sar</taxon>
        <taxon>Alveolata</taxon>
        <taxon>Dinophyceae</taxon>
        <taxon>Suessiales</taxon>
        <taxon>Suessiaceae</taxon>
        <taxon>Polarella</taxon>
    </lineage>
</organism>
<dbReference type="AlphaFoldDB" id="A0A813DVQ4"/>
<sequence>MELTTALIWTLRIVLPIILFCIYFKLQSPKEELSLAGATDNKNKYARNQLLTHRKASLAEGSVPAELRNIALKDESQAPTLFQGGGGGRSGGKGNNNNNEGSDRNSHDRCDRFPWFYCRFSVLFVVVGCVEAFSGAA</sequence>
<feature type="transmembrane region" description="Helical" evidence="2">
    <location>
        <begin position="116"/>
        <end position="136"/>
    </location>
</feature>